<organism evidence="2 3">
    <name type="scientific">Lactuca saligna</name>
    <name type="common">Willowleaf lettuce</name>
    <dbReference type="NCBI Taxonomy" id="75948"/>
    <lineage>
        <taxon>Eukaryota</taxon>
        <taxon>Viridiplantae</taxon>
        <taxon>Streptophyta</taxon>
        <taxon>Embryophyta</taxon>
        <taxon>Tracheophyta</taxon>
        <taxon>Spermatophyta</taxon>
        <taxon>Magnoliopsida</taxon>
        <taxon>eudicotyledons</taxon>
        <taxon>Gunneridae</taxon>
        <taxon>Pentapetalae</taxon>
        <taxon>asterids</taxon>
        <taxon>campanulids</taxon>
        <taxon>Asterales</taxon>
        <taxon>Asteraceae</taxon>
        <taxon>Cichorioideae</taxon>
        <taxon>Cichorieae</taxon>
        <taxon>Lactucinae</taxon>
        <taxon>Lactuca</taxon>
    </lineage>
</organism>
<dbReference type="Pfam" id="PF08268">
    <property type="entry name" value="FBA_3"/>
    <property type="match status" value="1"/>
</dbReference>
<dbReference type="AlphaFoldDB" id="A0AA35ZP43"/>
<dbReference type="InterPro" id="IPR050796">
    <property type="entry name" value="SCF_F-box_component"/>
</dbReference>
<dbReference type="SUPFAM" id="SSF81383">
    <property type="entry name" value="F-box domain"/>
    <property type="match status" value="1"/>
</dbReference>
<evidence type="ECO:0000259" key="1">
    <source>
        <dbReference type="PROSITE" id="PS50181"/>
    </source>
</evidence>
<dbReference type="Gene3D" id="1.20.1280.50">
    <property type="match status" value="1"/>
</dbReference>
<keyword evidence="3" id="KW-1185">Reference proteome</keyword>
<gene>
    <name evidence="2" type="ORF">LSALG_LOCUS35178</name>
</gene>
<name>A0AA35ZP43_LACSI</name>
<dbReference type="PROSITE" id="PS50181">
    <property type="entry name" value="FBOX"/>
    <property type="match status" value="1"/>
</dbReference>
<dbReference type="EMBL" id="OX465084">
    <property type="protein sequence ID" value="CAI9296295.1"/>
    <property type="molecule type" value="Genomic_DNA"/>
</dbReference>
<dbReference type="NCBIfam" id="TIGR01640">
    <property type="entry name" value="F_box_assoc_1"/>
    <property type="match status" value="1"/>
</dbReference>
<feature type="domain" description="F-box" evidence="1">
    <location>
        <begin position="12"/>
        <end position="58"/>
    </location>
</feature>
<evidence type="ECO:0000313" key="3">
    <source>
        <dbReference type="Proteomes" id="UP001177003"/>
    </source>
</evidence>
<protein>
    <recommendedName>
        <fullName evidence="1">F-box domain-containing protein</fullName>
    </recommendedName>
</protein>
<dbReference type="Proteomes" id="UP001177003">
    <property type="component" value="Chromosome 8"/>
</dbReference>
<dbReference type="PANTHER" id="PTHR31672:SF13">
    <property type="entry name" value="F-BOX PROTEIN CPR30-LIKE"/>
    <property type="match status" value="1"/>
</dbReference>
<dbReference type="InterPro" id="IPR036047">
    <property type="entry name" value="F-box-like_dom_sf"/>
</dbReference>
<reference evidence="2" key="1">
    <citation type="submission" date="2023-04" db="EMBL/GenBank/DDBJ databases">
        <authorList>
            <person name="Vijverberg K."/>
            <person name="Xiong W."/>
            <person name="Schranz E."/>
        </authorList>
    </citation>
    <scope>NUCLEOTIDE SEQUENCE</scope>
</reference>
<dbReference type="InterPro" id="IPR013187">
    <property type="entry name" value="F-box-assoc_dom_typ3"/>
</dbReference>
<dbReference type="PANTHER" id="PTHR31672">
    <property type="entry name" value="BNACNNG10540D PROTEIN"/>
    <property type="match status" value="1"/>
</dbReference>
<accession>A0AA35ZP43</accession>
<dbReference type="InterPro" id="IPR001810">
    <property type="entry name" value="F-box_dom"/>
</dbReference>
<dbReference type="SMART" id="SM00256">
    <property type="entry name" value="FBOX"/>
    <property type="match status" value="1"/>
</dbReference>
<evidence type="ECO:0000313" key="2">
    <source>
        <dbReference type="EMBL" id="CAI9296295.1"/>
    </source>
</evidence>
<dbReference type="InterPro" id="IPR017451">
    <property type="entry name" value="F-box-assoc_interact_dom"/>
</dbReference>
<sequence>MHAKKLASQQHSTTMENLPFDVLSNIFIWLFAKQLAQMRCVCKSWNAFLSQSSFIKSHLDHSIVNNDEVLLFFYGAFNIFGDEAFSAHPTRSPNWKLNDFIKPPFDLKFATVIGSVNGLVCFFDESFHDPMIYIWNPSLSALSTLPSHFVASLGDSYRKSIDFWFGFDPKSDDYKVIKLEGLLQPPSFIDPNLAASVSPSSFVVKEWLQVEVYSMRKGCCQLISQRFPSHITGISGQDEVSVTGYDTLLHWLAFIDEKKELQTIVAFDLGAETFCEIPLPVSMFEHKAGDVLGVLGGKLCVMSRIRDDECEVWVMDDYGVVESWVKRYTFSQFVAEKSKFFKLHCRITKIVGYVDSLVWMGPNELQRSISQLQV</sequence>
<proteinExistence type="predicted"/>
<dbReference type="Pfam" id="PF00646">
    <property type="entry name" value="F-box"/>
    <property type="match status" value="1"/>
</dbReference>